<dbReference type="PROSITE" id="PS50800">
    <property type="entry name" value="SAP"/>
    <property type="match status" value="1"/>
</dbReference>
<evidence type="ECO:0000256" key="1">
    <source>
        <dbReference type="ARBA" id="ARBA00022553"/>
    </source>
</evidence>
<feature type="compositionally biased region" description="Low complexity" evidence="3">
    <location>
        <begin position="533"/>
        <end position="551"/>
    </location>
</feature>
<feature type="region of interest" description="Disordered" evidence="3">
    <location>
        <begin position="324"/>
        <end position="410"/>
    </location>
</feature>
<dbReference type="InterPro" id="IPR052240">
    <property type="entry name" value="SAP_domain_ribonucleoprotein"/>
</dbReference>
<feature type="region of interest" description="Disordered" evidence="3">
    <location>
        <begin position="533"/>
        <end position="607"/>
    </location>
</feature>
<feature type="domain" description="SAP" evidence="4">
    <location>
        <begin position="289"/>
        <end position="323"/>
    </location>
</feature>
<protein>
    <recommendedName>
        <fullName evidence="4">SAP domain-containing protein</fullName>
    </recommendedName>
</protein>
<feature type="compositionally biased region" description="Polar residues" evidence="3">
    <location>
        <begin position="594"/>
        <end position="607"/>
    </location>
</feature>
<accession>A0AA88KPN4</accession>
<keyword evidence="1" id="KW-0597">Phosphoprotein</keyword>
<dbReference type="GeneID" id="68106631"/>
<evidence type="ECO:0000313" key="5">
    <source>
        <dbReference type="EMBL" id="KAG2389618.1"/>
    </source>
</evidence>
<organism evidence="5 6">
    <name type="scientific">Naegleria lovaniensis</name>
    <name type="common">Amoeba</name>
    <dbReference type="NCBI Taxonomy" id="51637"/>
    <lineage>
        <taxon>Eukaryota</taxon>
        <taxon>Discoba</taxon>
        <taxon>Heterolobosea</taxon>
        <taxon>Tetramitia</taxon>
        <taxon>Eutetramitia</taxon>
        <taxon>Vahlkampfiidae</taxon>
        <taxon>Naegleria</taxon>
    </lineage>
</organism>
<dbReference type="Gene3D" id="1.10.720.30">
    <property type="entry name" value="SAP domain"/>
    <property type="match status" value="1"/>
</dbReference>
<evidence type="ECO:0000259" key="4">
    <source>
        <dbReference type="PROSITE" id="PS50800"/>
    </source>
</evidence>
<dbReference type="PANTHER" id="PTHR46551:SF1">
    <property type="entry name" value="SAP DOMAIN-CONTAINING RIBONUCLEOPROTEIN"/>
    <property type="match status" value="1"/>
</dbReference>
<dbReference type="InterPro" id="IPR038664">
    <property type="entry name" value="Gar1/Naf1_Cbf5-bd_sf"/>
</dbReference>
<dbReference type="RefSeq" id="XP_044553610.1">
    <property type="nucleotide sequence ID" value="XM_044690137.1"/>
</dbReference>
<evidence type="ECO:0000256" key="2">
    <source>
        <dbReference type="ARBA" id="ARBA00046328"/>
    </source>
</evidence>
<feature type="compositionally biased region" description="Polar residues" evidence="3">
    <location>
        <begin position="228"/>
        <end position="244"/>
    </location>
</feature>
<dbReference type="AlphaFoldDB" id="A0AA88KPN4"/>
<dbReference type="SUPFAM" id="SSF68906">
    <property type="entry name" value="SAP domain"/>
    <property type="match status" value="1"/>
</dbReference>
<feature type="compositionally biased region" description="Basic residues" evidence="3">
    <location>
        <begin position="578"/>
        <end position="591"/>
    </location>
</feature>
<feature type="compositionally biased region" description="Polar residues" evidence="3">
    <location>
        <begin position="65"/>
        <end position="80"/>
    </location>
</feature>
<feature type="compositionally biased region" description="Low complexity" evidence="3">
    <location>
        <begin position="356"/>
        <end position="366"/>
    </location>
</feature>
<name>A0AA88KPN4_NAELO</name>
<comment type="similarity">
    <text evidence="2">Belongs to the SAP domain-containing ribonucleoprotein family.</text>
</comment>
<dbReference type="SMART" id="SM00513">
    <property type="entry name" value="SAP"/>
    <property type="match status" value="1"/>
</dbReference>
<dbReference type="InterPro" id="IPR009000">
    <property type="entry name" value="Transl_B-barrel_sf"/>
</dbReference>
<dbReference type="Proteomes" id="UP000816034">
    <property type="component" value="Unassembled WGS sequence"/>
</dbReference>
<comment type="caution">
    <text evidence="5">The sequence shown here is derived from an EMBL/GenBank/DDBJ whole genome shotgun (WGS) entry which is preliminary data.</text>
</comment>
<feature type="compositionally biased region" description="Basic and acidic residues" evidence="3">
    <location>
        <begin position="480"/>
        <end position="495"/>
    </location>
</feature>
<dbReference type="Pfam" id="PF02037">
    <property type="entry name" value="SAP"/>
    <property type="match status" value="1"/>
</dbReference>
<dbReference type="GO" id="GO:0005634">
    <property type="term" value="C:nucleus"/>
    <property type="evidence" value="ECO:0007669"/>
    <property type="project" value="TreeGrafter"/>
</dbReference>
<feature type="region of interest" description="Disordered" evidence="3">
    <location>
        <begin position="476"/>
        <end position="509"/>
    </location>
</feature>
<dbReference type="EMBL" id="PYSW02000007">
    <property type="protein sequence ID" value="KAG2389618.1"/>
    <property type="molecule type" value="Genomic_DNA"/>
</dbReference>
<feature type="compositionally biased region" description="Acidic residues" evidence="3">
    <location>
        <begin position="331"/>
        <end position="355"/>
    </location>
</feature>
<gene>
    <name evidence="5" type="ORF">C9374_014178</name>
</gene>
<dbReference type="PANTHER" id="PTHR46551">
    <property type="entry name" value="SAP DOMAIN-CONTAINING RIBONUCLEOPROTEIN"/>
    <property type="match status" value="1"/>
</dbReference>
<dbReference type="InterPro" id="IPR036361">
    <property type="entry name" value="SAP_dom_sf"/>
</dbReference>
<sequence length="622" mass="69442">MEFGEDQSLNTEDHGLFEAIRPESPSAMWYSSDDNATGQLFHPLNATRNPFESTQQVLEDVVMTDSNGFSNPLPHPSTSSQHDDKQSPQLQQQTAVLETGVQSYPEELSALHVTNLQELQPIGKITNIVDKRVIIEVFVDKKNGTATQHLVSQNDVNLKENKIIDSELLRTQIKLNIGAVLFSKDGKAIGKIAEIIGNVYAPYFVLVYPDVQTLRTVFNLPNPSLVHASQNTESGVKESLTTSTPRKEDVEATTPTKKTPSRRTPHKAQTPKKTPSKQFVEDDLDLENAHNMTIIELKPYLQKRGLTVYGKKKELIARLRKYEREKKQQQEEEANDLSSDEDDMSSTSSSDDEELLPTPAKTTTPTSSQKFALRTKKDLEGMESDEEEDEFHKKRATHDKPSSPLDKLSPDEISQIKTNFDVIYCHNVISAPLDEASTMNIVSNHQKSYDAMLNADEKTEIVTFSDDEDENAFKNRAKKERPEKPPVVKRGHEQVSTDETTTDVHPKKQKPLPFVDMEEATTVTTTSIIVTTTSTTTSSTTSEEIIPSSATPSREAETSVQVVEVPPSSTTDPTRVPIVRKARRSAPRKSSHSLSSPNRSVDTVSTTQAEQESFFSKWCSIM</sequence>
<proteinExistence type="inferred from homology"/>
<dbReference type="InterPro" id="IPR003034">
    <property type="entry name" value="SAP_dom"/>
</dbReference>
<feature type="region of interest" description="Disordered" evidence="3">
    <location>
        <begin position="228"/>
        <end position="280"/>
    </location>
</feature>
<dbReference type="SUPFAM" id="SSF50447">
    <property type="entry name" value="Translation proteins"/>
    <property type="match status" value="1"/>
</dbReference>
<keyword evidence="6" id="KW-1185">Reference proteome</keyword>
<feature type="compositionally biased region" description="Basic residues" evidence="3">
    <location>
        <begin position="259"/>
        <end position="270"/>
    </location>
</feature>
<dbReference type="GO" id="GO:0016973">
    <property type="term" value="P:poly(A)+ mRNA export from nucleus"/>
    <property type="evidence" value="ECO:0007669"/>
    <property type="project" value="TreeGrafter"/>
</dbReference>
<evidence type="ECO:0000256" key="3">
    <source>
        <dbReference type="SAM" id="MobiDB-lite"/>
    </source>
</evidence>
<feature type="region of interest" description="Disordered" evidence="3">
    <location>
        <begin position="65"/>
        <end position="93"/>
    </location>
</feature>
<reference evidence="5 6" key="1">
    <citation type="journal article" date="2018" name="BMC Genomics">
        <title>The genome of Naegleria lovaniensis, the basis for a comparative approach to unravel pathogenicity factors of the human pathogenic amoeba N. fowleri.</title>
        <authorList>
            <person name="Liechti N."/>
            <person name="Schurch N."/>
            <person name="Bruggmann R."/>
            <person name="Wittwer M."/>
        </authorList>
    </citation>
    <scope>NUCLEOTIDE SEQUENCE [LARGE SCALE GENOMIC DNA]</scope>
    <source>
        <strain evidence="5 6">ATCC 30569</strain>
    </source>
</reference>
<evidence type="ECO:0000313" key="6">
    <source>
        <dbReference type="Proteomes" id="UP000816034"/>
    </source>
</evidence>
<dbReference type="Gene3D" id="2.40.10.230">
    <property type="entry name" value="Probable tRNA pseudouridine synthase domain"/>
    <property type="match status" value="1"/>
</dbReference>